<organism evidence="2 3">
    <name type="scientific">Cardiocondyla obscurior</name>
    <dbReference type="NCBI Taxonomy" id="286306"/>
    <lineage>
        <taxon>Eukaryota</taxon>
        <taxon>Metazoa</taxon>
        <taxon>Ecdysozoa</taxon>
        <taxon>Arthropoda</taxon>
        <taxon>Hexapoda</taxon>
        <taxon>Insecta</taxon>
        <taxon>Pterygota</taxon>
        <taxon>Neoptera</taxon>
        <taxon>Endopterygota</taxon>
        <taxon>Hymenoptera</taxon>
        <taxon>Apocrita</taxon>
        <taxon>Aculeata</taxon>
        <taxon>Formicoidea</taxon>
        <taxon>Formicidae</taxon>
        <taxon>Myrmicinae</taxon>
        <taxon>Cardiocondyla</taxon>
    </lineage>
</organism>
<reference evidence="2 3" key="1">
    <citation type="submission" date="2023-03" db="EMBL/GenBank/DDBJ databases">
        <title>High recombination rates correlate with genetic variation in Cardiocondyla obscurior ants.</title>
        <authorList>
            <person name="Errbii M."/>
        </authorList>
    </citation>
    <scope>NUCLEOTIDE SEQUENCE [LARGE SCALE GENOMIC DNA]</scope>
    <source>
        <strain evidence="2">Alpha-2009</strain>
        <tissue evidence="2">Whole body</tissue>
    </source>
</reference>
<feature type="region of interest" description="Disordered" evidence="1">
    <location>
        <begin position="65"/>
        <end position="88"/>
    </location>
</feature>
<evidence type="ECO:0000313" key="3">
    <source>
        <dbReference type="Proteomes" id="UP001430953"/>
    </source>
</evidence>
<keyword evidence="3" id="KW-1185">Reference proteome</keyword>
<evidence type="ECO:0000313" key="2">
    <source>
        <dbReference type="EMBL" id="KAL0121897.1"/>
    </source>
</evidence>
<dbReference type="Gene3D" id="3.30.160.20">
    <property type="match status" value="1"/>
</dbReference>
<accession>A0AAW2G5U0</accession>
<name>A0AAW2G5U0_9HYME</name>
<proteinExistence type="predicted"/>
<evidence type="ECO:0008006" key="4">
    <source>
        <dbReference type="Google" id="ProtNLM"/>
    </source>
</evidence>
<sequence>MSGENASFTDTVIHDKLEPPKSLHGVEDAEIIWETITQRFPNAAPLLCEMETVIERAEDLLQQLKTSSAQGNDTSSSFHTPDSRESNATISMVSDIESFAEETNTSDYREITENPETQVTAHEICGKQADLESQCCSEQSVQGDKKHFRRVCHSNSPSRAGGIGQHFEISTSPREKSDTNVTDNTGQTIGVSSEKRLAQAIAETNSLEEWMNVADVLQEWQDDIEDDDDSDVQANMDRNMDNLSLIVNVDDKINKQASIETRSTETANSPLTILEEYAKRCKVPIRYEYKPKPNLYVINGDLCGFRAKSCAATQDLAKNKLAAKILWIIAERQMDGTKFPLTGCELLDFTRKEMLEIMAFNEDELKNASQKVYKLCLVEEESIPEYTVRTSKTNQGFMYEAECVALGYVGTGQGWRKDSAKIAAAENLYQKYASKTIN</sequence>
<dbReference type="SUPFAM" id="SSF54768">
    <property type="entry name" value="dsRNA-binding domain-like"/>
    <property type="match status" value="1"/>
</dbReference>
<protein>
    <recommendedName>
        <fullName evidence="4">DRBM domain-containing protein</fullName>
    </recommendedName>
</protein>
<dbReference type="EMBL" id="JADYXP020000006">
    <property type="protein sequence ID" value="KAL0121897.1"/>
    <property type="molecule type" value="Genomic_DNA"/>
</dbReference>
<comment type="caution">
    <text evidence="2">The sequence shown here is derived from an EMBL/GenBank/DDBJ whole genome shotgun (WGS) entry which is preliminary data.</text>
</comment>
<gene>
    <name evidence="2" type="ORF">PUN28_007000</name>
</gene>
<dbReference type="Proteomes" id="UP001430953">
    <property type="component" value="Unassembled WGS sequence"/>
</dbReference>
<dbReference type="AlphaFoldDB" id="A0AAW2G5U0"/>
<evidence type="ECO:0000256" key="1">
    <source>
        <dbReference type="SAM" id="MobiDB-lite"/>
    </source>
</evidence>